<dbReference type="Pfam" id="PF20199">
    <property type="entry name" value="RepSA"/>
    <property type="match status" value="1"/>
</dbReference>
<dbReference type="RefSeq" id="WP_139642154.1">
    <property type="nucleotide sequence ID" value="NZ_BAAAZS010000018.1"/>
</dbReference>
<accession>A0A5C4V8M2</accession>
<evidence type="ECO:0000313" key="1">
    <source>
        <dbReference type="EMBL" id="TNM32282.1"/>
    </source>
</evidence>
<protein>
    <submittedName>
        <fullName evidence="1">Replication initiation protein</fullName>
    </submittedName>
</protein>
<organism evidence="1 2">
    <name type="scientific">Streptomyces sedi</name>
    <dbReference type="NCBI Taxonomy" id="555059"/>
    <lineage>
        <taxon>Bacteria</taxon>
        <taxon>Bacillati</taxon>
        <taxon>Actinomycetota</taxon>
        <taxon>Actinomycetes</taxon>
        <taxon>Kitasatosporales</taxon>
        <taxon>Streptomycetaceae</taxon>
        <taxon>Streptomyces</taxon>
    </lineage>
</organism>
<comment type="caution">
    <text evidence="1">The sequence shown here is derived from an EMBL/GenBank/DDBJ whole genome shotgun (WGS) entry which is preliminary data.</text>
</comment>
<dbReference type="InterPro" id="IPR036410">
    <property type="entry name" value="HSP_DnaJ_Cys-rich_dom_sf"/>
</dbReference>
<dbReference type="AlphaFoldDB" id="A0A5C4V8M2"/>
<sequence>MTSPTVPPPRLSSAIRDLLELARLDDFDRVRGQVASVAGCTRPVQLVGHSSTVDGTTGEILHTFDTVEEPTGRLLVPCGNRRSTRCPSCSRVYAADTFHLIRAGLAGGKSVPDRVRNHPRVFATLTAPSFGRVHTRPSTPTGRRLPCRCGDWHAPDASLLGTPVDPTTYDYTGAVLWNAHASALWARFTTYLRREVAAALGLTQKALRSVLRVSFAKVAEYQKRGLVHFHAVIRFDGPDGCDGSPPDNATADVLMRAVRGAARRVELAVASDAVGERTFRWGRQLDVREIAGFGGRSELTDKAVAAYVAKYATKGAESSGTIDYPLYCRSCDGRGRHALNRCEVCDGTGRTRPVASLPVESHVRQMIRTCWELGRLPDFADLKLWKWAHTLGFRGHFSTKSRRYSTTLGALRDVRRAWRREQARQRLGLTACGDGSTLVVESSMKYVGSGYRPGEELLAATVRHERGVVRQFAEGGANHE</sequence>
<dbReference type="Gene3D" id="6.20.20.10">
    <property type="match status" value="1"/>
</dbReference>
<dbReference type="InterPro" id="IPR046828">
    <property type="entry name" value="RepSA"/>
</dbReference>
<gene>
    <name evidence="1" type="ORF">FH715_07795</name>
</gene>
<dbReference type="EMBL" id="VDGT01000004">
    <property type="protein sequence ID" value="TNM32282.1"/>
    <property type="molecule type" value="Genomic_DNA"/>
</dbReference>
<name>A0A5C4V8M2_9ACTN</name>
<dbReference type="SUPFAM" id="SSF57938">
    <property type="entry name" value="DnaJ/Hsp40 cysteine-rich domain"/>
    <property type="match status" value="1"/>
</dbReference>
<dbReference type="Proteomes" id="UP000311713">
    <property type="component" value="Unassembled WGS sequence"/>
</dbReference>
<evidence type="ECO:0000313" key="2">
    <source>
        <dbReference type="Proteomes" id="UP000311713"/>
    </source>
</evidence>
<proteinExistence type="predicted"/>
<keyword evidence="2" id="KW-1185">Reference proteome</keyword>
<dbReference type="OrthoDB" id="3203793at2"/>
<reference evidence="1 2" key="1">
    <citation type="submission" date="2019-06" db="EMBL/GenBank/DDBJ databases">
        <title>Draft genome of Streptomyces sedi sp. JCM16909.</title>
        <authorList>
            <person name="Klykleung N."/>
            <person name="Tanasupawat S."/>
            <person name="Kudo T."/>
            <person name="Yuki M."/>
            <person name="Ohkuma M."/>
        </authorList>
    </citation>
    <scope>NUCLEOTIDE SEQUENCE [LARGE SCALE GENOMIC DNA]</scope>
    <source>
        <strain evidence="1 2">JCM 16909</strain>
    </source>
</reference>